<evidence type="ECO:0000313" key="1">
    <source>
        <dbReference type="EMBL" id="OFC62628.1"/>
    </source>
</evidence>
<dbReference type="Proteomes" id="UP000175707">
    <property type="component" value="Unassembled WGS sequence"/>
</dbReference>
<dbReference type="RefSeq" id="WP_041635946.1">
    <property type="nucleotide sequence ID" value="NZ_JAAOMM010000048.1"/>
</dbReference>
<accession>A0A1E7Z1Z8</accession>
<evidence type="ECO:0000313" key="2">
    <source>
        <dbReference type="Proteomes" id="UP000175707"/>
    </source>
</evidence>
<sequence length="135" mass="15536">MSDKVIPIVRHVPSRAALRKSFSESNYLVVHLIAHIQDAVKGNDDRFFGLCDELRGELNELAGILIDYVTPGFLDDKYGRKQNLRTLVLMVSHIELMFLYAQKNRASVMHYRREIDATVEEFLHCYARIAESVVL</sequence>
<dbReference type="EMBL" id="LZYH01000205">
    <property type="protein sequence ID" value="OFC62628.1"/>
    <property type="molecule type" value="Genomic_DNA"/>
</dbReference>
<dbReference type="GeneID" id="92930789"/>
<name>A0A1E7Z1Z8_9PROT</name>
<dbReference type="AlphaFoldDB" id="A0A1E7Z1Z8"/>
<comment type="caution">
    <text evidence="1">The sequence shown here is derived from an EMBL/GenBank/DDBJ whole genome shotgun (WGS) entry which is preliminary data.</text>
</comment>
<proteinExistence type="predicted"/>
<protein>
    <submittedName>
        <fullName evidence="1">Uncharacterized protein</fullName>
    </submittedName>
</protein>
<gene>
    <name evidence="1" type="ORF">BAE30_01620</name>
</gene>
<reference evidence="1 2" key="1">
    <citation type="submission" date="2016-06" db="EMBL/GenBank/DDBJ databases">
        <title>Gene turnover analysis identifies the evolutionary adaptation of the extremophile Acidithiobacillus caldus.</title>
        <authorList>
            <person name="Zhang X."/>
        </authorList>
    </citation>
    <scope>NUCLEOTIDE SEQUENCE [LARGE SCALE GENOMIC DNA]</scope>
    <source>
        <strain evidence="1 2">S1</strain>
    </source>
</reference>
<organism evidence="1 2">
    <name type="scientific">Acidithiobacillus caldus</name>
    <dbReference type="NCBI Taxonomy" id="33059"/>
    <lineage>
        <taxon>Bacteria</taxon>
        <taxon>Pseudomonadati</taxon>
        <taxon>Pseudomonadota</taxon>
        <taxon>Acidithiobacillia</taxon>
        <taxon>Acidithiobacillales</taxon>
        <taxon>Acidithiobacillaceae</taxon>
        <taxon>Acidithiobacillus</taxon>
    </lineage>
</organism>